<name>A0A4U1IIQ1_9BACT</name>
<evidence type="ECO:0000313" key="2">
    <source>
        <dbReference type="Proteomes" id="UP000309215"/>
    </source>
</evidence>
<gene>
    <name evidence="1" type="ORF">E8A74_49090</name>
</gene>
<dbReference type="RefSeq" id="WP_136936124.1">
    <property type="nucleotide sequence ID" value="NZ_SSMQ01000117.1"/>
</dbReference>
<organism evidence="1 2">
    <name type="scientific">Polyangium fumosum</name>
    <dbReference type="NCBI Taxonomy" id="889272"/>
    <lineage>
        <taxon>Bacteria</taxon>
        <taxon>Pseudomonadati</taxon>
        <taxon>Myxococcota</taxon>
        <taxon>Polyangia</taxon>
        <taxon>Polyangiales</taxon>
        <taxon>Polyangiaceae</taxon>
        <taxon>Polyangium</taxon>
    </lineage>
</organism>
<proteinExistence type="predicted"/>
<dbReference type="AlphaFoldDB" id="A0A4U1IIQ1"/>
<dbReference type="EMBL" id="SSMQ01000117">
    <property type="protein sequence ID" value="TKC93681.1"/>
    <property type="molecule type" value="Genomic_DNA"/>
</dbReference>
<accession>A0A4U1IIQ1</accession>
<comment type="caution">
    <text evidence="1">The sequence shown here is derived from an EMBL/GenBank/DDBJ whole genome shotgun (WGS) entry which is preliminary data.</text>
</comment>
<sequence>MMDQVAFQRMRFVTRAITVAFVTALIGCGPKAQPAASPSTSSEDTDTVRKALRAAYADGVKVAKITDTRCAPGVDVWLLSPGHIVCREDDRHVLFFWEDGTPIEPLPQVDEDDTIVLAVVSSDSKKAIEELQVTVCDGASPVRIAPPGGGNKANEVGDVAAKSNKLHNLRVVKGCSSDRGASATLRAGSQESKNIQVPTLALHRFTIGLGLIYDFSTRVDYRAVTVKGENTPIIVEDKHLVGIAPPIPFVAFRPVPVDVKRSRLRSPGEWFGVALGISVVEPLDHLYLAGLVEPFPGFGFLLGAHFHTVPTLAGGYQSGDRFTGGTEVPVDKRWQIEATRAFLGLSVDASLLTRLLQAIE</sequence>
<reference evidence="1 2" key="1">
    <citation type="submission" date="2019-04" db="EMBL/GenBank/DDBJ databases">
        <authorList>
            <person name="Li Y."/>
            <person name="Wang J."/>
        </authorList>
    </citation>
    <scope>NUCLEOTIDE SEQUENCE [LARGE SCALE GENOMIC DNA]</scope>
    <source>
        <strain evidence="1 2">DSM 14668</strain>
    </source>
</reference>
<dbReference type="Proteomes" id="UP000309215">
    <property type="component" value="Unassembled WGS sequence"/>
</dbReference>
<protein>
    <submittedName>
        <fullName evidence="1">Uncharacterized protein</fullName>
    </submittedName>
</protein>
<dbReference type="OrthoDB" id="9826261at2"/>
<evidence type="ECO:0000313" key="1">
    <source>
        <dbReference type="EMBL" id="TKC93681.1"/>
    </source>
</evidence>
<keyword evidence="2" id="KW-1185">Reference proteome</keyword>